<dbReference type="InterPro" id="IPR027839">
    <property type="entry name" value="DUF4432"/>
</dbReference>
<name>A0ABT6FAR4_9BACT</name>
<protein>
    <submittedName>
        <fullName evidence="1">Aldose 1-epimerase family protein</fullName>
    </submittedName>
</protein>
<dbReference type="CDD" id="cd09023">
    <property type="entry name" value="Aldose_epim_Ec_c4013"/>
    <property type="match status" value="1"/>
</dbReference>
<evidence type="ECO:0000313" key="2">
    <source>
        <dbReference type="Proteomes" id="UP001216907"/>
    </source>
</evidence>
<evidence type="ECO:0000313" key="1">
    <source>
        <dbReference type="EMBL" id="MDG3004641.1"/>
    </source>
</evidence>
<dbReference type="Pfam" id="PF14486">
    <property type="entry name" value="DUF4432"/>
    <property type="match status" value="1"/>
</dbReference>
<accession>A0ABT6FAR4</accession>
<gene>
    <name evidence="1" type="ORF">PZE19_12710</name>
</gene>
<dbReference type="Gene3D" id="2.70.98.10">
    <property type="match status" value="1"/>
</dbReference>
<dbReference type="RefSeq" id="WP_277860996.1">
    <property type="nucleotide sequence ID" value="NZ_JARRAG010000002.1"/>
</dbReference>
<comment type="caution">
    <text evidence="1">The sequence shown here is derived from an EMBL/GenBank/DDBJ whole genome shotgun (WGS) entry which is preliminary data.</text>
</comment>
<keyword evidence="2" id="KW-1185">Reference proteome</keyword>
<dbReference type="EMBL" id="JARRAG010000002">
    <property type="protein sequence ID" value="MDG3004641.1"/>
    <property type="molecule type" value="Genomic_DNA"/>
</dbReference>
<organism evidence="1 2">
    <name type="scientific">Paludisphaera mucosa</name>
    <dbReference type="NCBI Taxonomy" id="3030827"/>
    <lineage>
        <taxon>Bacteria</taxon>
        <taxon>Pseudomonadati</taxon>
        <taxon>Planctomycetota</taxon>
        <taxon>Planctomycetia</taxon>
        <taxon>Isosphaerales</taxon>
        <taxon>Isosphaeraceae</taxon>
        <taxon>Paludisphaera</taxon>
    </lineage>
</organism>
<dbReference type="Proteomes" id="UP001216907">
    <property type="component" value="Unassembled WGS sequence"/>
</dbReference>
<dbReference type="InterPro" id="IPR014718">
    <property type="entry name" value="GH-type_carb-bd"/>
</dbReference>
<sequence length="390" mass="41977">MSERRSFVLIDASHDVWVEDFTLDGADLGPPALGGCGVTKRRLRGGRRDGVDLIRVDNGALAFQIVPTRGMGLWKAACGGDRAGWDSPTRDGPVHPAFVQPHDLGGIGWLEGFDELMVRCGLMNNGAPYREGDAAYPLHGRIGNIPAWYVAVHVDLEPPYAITVEGRVSESFLFGGGVELATTYTTTPGSNAVTVRDEFANVKDQAVEMQVLYHWNFGPPHLEEGSRFVAPLKTVVPRNPRAVAGLAAYDAYGPPEPGFVEQVYFCDLHAEGGRTAAMLRNRGGDKAVVLRYGVDGLPCFSLWKNTGGLRDGYVTGLEPGVNFPNPRPFEKARGRVTSLPVGGRHVTETTLEIVAGRDAVARVEAEIARIQAQGEPVVHPGPCEPFAAEG</sequence>
<reference evidence="1 2" key="1">
    <citation type="submission" date="2023-03" db="EMBL/GenBank/DDBJ databases">
        <title>Paludisphaera mucosa sp. nov. a novel planctomycete from northern fen.</title>
        <authorList>
            <person name="Ivanova A."/>
        </authorList>
    </citation>
    <scope>NUCLEOTIDE SEQUENCE [LARGE SCALE GENOMIC DNA]</scope>
    <source>
        <strain evidence="1 2">Pla2</strain>
    </source>
</reference>
<proteinExistence type="predicted"/>